<evidence type="ECO:0000313" key="1">
    <source>
        <dbReference type="EMBL" id="XAM17685.1"/>
    </source>
</evidence>
<proteinExistence type="predicted"/>
<protein>
    <recommendedName>
        <fullName evidence="3">Lipoprotein</fullName>
    </recommendedName>
</protein>
<evidence type="ECO:0008006" key="3">
    <source>
        <dbReference type="Google" id="ProtNLM"/>
    </source>
</evidence>
<dbReference type="RefSeq" id="WP_295698439.1">
    <property type="nucleotide sequence ID" value="NZ_CP145316.1"/>
</dbReference>
<organism evidence="1 2">
    <name type="scientific">Helicobacter mastomyrinus</name>
    <dbReference type="NCBI Taxonomy" id="287948"/>
    <lineage>
        <taxon>Bacteria</taxon>
        <taxon>Pseudomonadati</taxon>
        <taxon>Campylobacterota</taxon>
        <taxon>Epsilonproteobacteria</taxon>
        <taxon>Campylobacterales</taxon>
        <taxon>Helicobacteraceae</taxon>
        <taxon>Helicobacter</taxon>
    </lineage>
</organism>
<keyword evidence="2" id="KW-1185">Reference proteome</keyword>
<reference evidence="1 2" key="1">
    <citation type="submission" date="2024-02" db="EMBL/GenBank/DDBJ databases">
        <title>Genome and pathogenicity analysis of Helicobacter mastomyrinus isolated from mice.</title>
        <authorList>
            <person name="Zhu L."/>
        </authorList>
    </citation>
    <scope>NUCLEOTIDE SEQUENCE [LARGE SCALE GENOMIC DNA]</scope>
    <source>
        <strain evidence="1 2">Hm-17</strain>
    </source>
</reference>
<dbReference type="Proteomes" id="UP001434737">
    <property type="component" value="Chromosome"/>
</dbReference>
<name>A0ABZ3F4P1_9HELI</name>
<evidence type="ECO:0000313" key="2">
    <source>
        <dbReference type="Proteomes" id="UP001434737"/>
    </source>
</evidence>
<dbReference type="EMBL" id="CP145316">
    <property type="protein sequence ID" value="XAM17685.1"/>
    <property type="molecule type" value="Genomic_DNA"/>
</dbReference>
<sequence length="56" mass="6245">MLLAGCREDKLAREDIVCVFDNAYNRDFGGTTPTQESVFSCTNKAGGKDKRCLRSR</sequence>
<accession>A0ABZ3F4P1</accession>
<gene>
    <name evidence="1" type="ORF">V3I05_08330</name>
</gene>